<dbReference type="GO" id="GO:0015171">
    <property type="term" value="F:amino acid transmembrane transporter activity"/>
    <property type="evidence" value="ECO:0007669"/>
    <property type="project" value="TreeGrafter"/>
</dbReference>
<keyword evidence="4 6" id="KW-1133">Transmembrane helix</keyword>
<dbReference type="GO" id="GO:0033228">
    <property type="term" value="P:cysteine export across plasma membrane"/>
    <property type="evidence" value="ECO:0007669"/>
    <property type="project" value="TreeGrafter"/>
</dbReference>
<evidence type="ECO:0000313" key="7">
    <source>
        <dbReference type="EMBL" id="RKP44342.1"/>
    </source>
</evidence>
<name>A0A494X1W1_9BURK</name>
<feature type="transmembrane region" description="Helical" evidence="6">
    <location>
        <begin position="69"/>
        <end position="87"/>
    </location>
</feature>
<sequence>MQAALLKMSLYVSLVLLMPGPTNTLLLSSGLKVGVRRTLPLLVAEALGYLVSIAVWGFFLCALAAGRPWLYAAIKLLSSAYILWLAIKMWATSRSPQQLAAGPVGFRDLFVATLTNPKALLFASTLFPLEAFTSAAQYARTAAVFLAVLVPIGIVWASLGKLMSGGRTASTARTRTLLRLASLVLVAFSGLLVYSVLSR</sequence>
<keyword evidence="3 6" id="KW-0812">Transmembrane</keyword>
<evidence type="ECO:0000256" key="5">
    <source>
        <dbReference type="ARBA" id="ARBA00023136"/>
    </source>
</evidence>
<proteinExistence type="predicted"/>
<dbReference type="InterPro" id="IPR001123">
    <property type="entry name" value="LeuE-type"/>
</dbReference>
<organism evidence="7 8">
    <name type="scientific">Trinickia fusca</name>
    <dbReference type="NCBI Taxonomy" id="2419777"/>
    <lineage>
        <taxon>Bacteria</taxon>
        <taxon>Pseudomonadati</taxon>
        <taxon>Pseudomonadota</taxon>
        <taxon>Betaproteobacteria</taxon>
        <taxon>Burkholderiales</taxon>
        <taxon>Burkholderiaceae</taxon>
        <taxon>Trinickia</taxon>
    </lineage>
</organism>
<gene>
    <name evidence="7" type="ORF">D7S89_22700</name>
</gene>
<evidence type="ECO:0000256" key="2">
    <source>
        <dbReference type="ARBA" id="ARBA00022475"/>
    </source>
</evidence>
<protein>
    <submittedName>
        <fullName evidence="7">LysE family translocator</fullName>
    </submittedName>
</protein>
<dbReference type="GO" id="GO:0005886">
    <property type="term" value="C:plasma membrane"/>
    <property type="evidence" value="ECO:0007669"/>
    <property type="project" value="UniProtKB-SubCell"/>
</dbReference>
<dbReference type="PANTHER" id="PTHR30086:SF20">
    <property type="entry name" value="ARGININE EXPORTER PROTEIN ARGO-RELATED"/>
    <property type="match status" value="1"/>
</dbReference>
<evidence type="ECO:0000256" key="6">
    <source>
        <dbReference type="SAM" id="Phobius"/>
    </source>
</evidence>
<keyword evidence="8" id="KW-1185">Reference proteome</keyword>
<keyword evidence="5 6" id="KW-0472">Membrane</keyword>
<keyword evidence="2" id="KW-1003">Cell membrane</keyword>
<accession>A0A494X1W1</accession>
<evidence type="ECO:0000313" key="8">
    <source>
        <dbReference type="Proteomes" id="UP000280434"/>
    </source>
</evidence>
<dbReference type="PANTHER" id="PTHR30086">
    <property type="entry name" value="ARGININE EXPORTER PROTEIN ARGO"/>
    <property type="match status" value="1"/>
</dbReference>
<evidence type="ECO:0000256" key="3">
    <source>
        <dbReference type="ARBA" id="ARBA00022692"/>
    </source>
</evidence>
<comment type="caution">
    <text evidence="7">The sequence shown here is derived from an EMBL/GenBank/DDBJ whole genome shotgun (WGS) entry which is preliminary data.</text>
</comment>
<feature type="transmembrane region" description="Helical" evidence="6">
    <location>
        <begin position="177"/>
        <end position="197"/>
    </location>
</feature>
<reference evidence="7 8" key="1">
    <citation type="submission" date="2018-10" db="EMBL/GenBank/DDBJ databases">
        <title>Paraburkholderia sp. 7MK8-2, isolated from soil.</title>
        <authorList>
            <person name="Gao Z.-H."/>
            <person name="Qiu L.-H."/>
        </authorList>
    </citation>
    <scope>NUCLEOTIDE SEQUENCE [LARGE SCALE GENOMIC DNA]</scope>
    <source>
        <strain evidence="7 8">7MK8-2</strain>
    </source>
</reference>
<comment type="subcellular location">
    <subcellularLocation>
        <location evidence="1">Cell membrane</location>
        <topology evidence="1">Multi-pass membrane protein</topology>
    </subcellularLocation>
</comment>
<dbReference type="AlphaFoldDB" id="A0A494X1W1"/>
<dbReference type="EMBL" id="RBZV01000013">
    <property type="protein sequence ID" value="RKP44342.1"/>
    <property type="molecule type" value="Genomic_DNA"/>
</dbReference>
<feature type="transmembrane region" description="Helical" evidence="6">
    <location>
        <begin position="138"/>
        <end position="157"/>
    </location>
</feature>
<evidence type="ECO:0000256" key="1">
    <source>
        <dbReference type="ARBA" id="ARBA00004651"/>
    </source>
</evidence>
<evidence type="ECO:0000256" key="4">
    <source>
        <dbReference type="ARBA" id="ARBA00022989"/>
    </source>
</evidence>
<dbReference type="OrthoDB" id="6710777at2"/>
<dbReference type="Pfam" id="PF01810">
    <property type="entry name" value="LysE"/>
    <property type="match status" value="1"/>
</dbReference>
<feature type="transmembrane region" description="Helical" evidence="6">
    <location>
        <begin position="40"/>
        <end position="62"/>
    </location>
</feature>
<dbReference type="Proteomes" id="UP000280434">
    <property type="component" value="Unassembled WGS sequence"/>
</dbReference>